<protein>
    <submittedName>
        <fullName evidence="2">Nucleotidyltransferase domain-containing protein</fullName>
    </submittedName>
</protein>
<dbReference type="STRING" id="394958.BGI42_09790"/>
<evidence type="ECO:0000313" key="2">
    <source>
        <dbReference type="EMBL" id="AOR24002.1"/>
    </source>
</evidence>
<evidence type="ECO:0000313" key="3">
    <source>
        <dbReference type="Proteomes" id="UP000094652"/>
    </source>
</evidence>
<reference evidence="3" key="1">
    <citation type="submission" date="2016-09" db="EMBL/GenBank/DDBJ databases">
        <title>Genomics of Clostridium taeniosporum, an organism which forms endospores with ribbon-like appendages.</title>
        <authorList>
            <person name="Walker J.R."/>
        </authorList>
    </citation>
    <scope>NUCLEOTIDE SEQUENCE [LARGE SCALE GENOMIC DNA]</scope>
    <source>
        <strain evidence="3">1/k</strain>
    </source>
</reference>
<dbReference type="GO" id="GO:0016779">
    <property type="term" value="F:nucleotidyltransferase activity"/>
    <property type="evidence" value="ECO:0007669"/>
    <property type="project" value="InterPro"/>
</dbReference>
<proteinExistence type="predicted"/>
<evidence type="ECO:0000259" key="1">
    <source>
        <dbReference type="Pfam" id="PF01909"/>
    </source>
</evidence>
<sequence length="118" mass="13861">MKNDVDYSLDENLKSSIIKIKNIILSKLYNTDIYLFGSIAKGRYSKQSDIDLLVIIDENKSTKELRVLRHEIEDVLDTFRLERDVDIKLYSKERYNELCKKPCFEQAILKDLVDIGGW</sequence>
<dbReference type="EMBL" id="CP017253">
    <property type="protein sequence ID" value="AOR24002.1"/>
    <property type="molecule type" value="Genomic_DNA"/>
</dbReference>
<dbReference type="PANTHER" id="PTHR43449:SF3">
    <property type="entry name" value="POLYMERASE NUCLEOTIDYL TRANSFERASE DOMAIN-CONTAINING PROTEIN"/>
    <property type="match status" value="1"/>
</dbReference>
<keyword evidence="2" id="KW-0808">Transferase</keyword>
<dbReference type="KEGG" id="ctae:BGI42_09790"/>
<dbReference type="Pfam" id="PF01909">
    <property type="entry name" value="NTP_transf_2"/>
    <property type="match status" value="1"/>
</dbReference>
<dbReference type="PANTHER" id="PTHR43449">
    <property type="entry name" value="NUCLEOTIDYLTRANSFERASE"/>
    <property type="match status" value="1"/>
</dbReference>
<accession>A0A1D7XKY5</accession>
<dbReference type="RefSeq" id="WP_069680141.1">
    <property type="nucleotide sequence ID" value="NZ_CP017253.2"/>
</dbReference>
<name>A0A1D7XKY5_9CLOT</name>
<dbReference type="InterPro" id="IPR043519">
    <property type="entry name" value="NT_sf"/>
</dbReference>
<dbReference type="SUPFAM" id="SSF81301">
    <property type="entry name" value="Nucleotidyltransferase"/>
    <property type="match status" value="1"/>
</dbReference>
<gene>
    <name evidence="2" type="ORF">BGI42_09790</name>
</gene>
<dbReference type="CDD" id="cd05403">
    <property type="entry name" value="NT_KNTase_like"/>
    <property type="match status" value="1"/>
</dbReference>
<dbReference type="Gene3D" id="3.30.460.10">
    <property type="entry name" value="Beta Polymerase, domain 2"/>
    <property type="match status" value="1"/>
</dbReference>
<dbReference type="AlphaFoldDB" id="A0A1D7XKY5"/>
<dbReference type="InterPro" id="IPR002934">
    <property type="entry name" value="Polymerase_NTP_transf_dom"/>
</dbReference>
<keyword evidence="3" id="KW-1185">Reference proteome</keyword>
<organism evidence="2 3">
    <name type="scientific">Clostridium taeniosporum</name>
    <dbReference type="NCBI Taxonomy" id="394958"/>
    <lineage>
        <taxon>Bacteria</taxon>
        <taxon>Bacillati</taxon>
        <taxon>Bacillota</taxon>
        <taxon>Clostridia</taxon>
        <taxon>Eubacteriales</taxon>
        <taxon>Clostridiaceae</taxon>
        <taxon>Clostridium</taxon>
    </lineage>
</organism>
<feature type="domain" description="Polymerase nucleotidyl transferase" evidence="1">
    <location>
        <begin position="18"/>
        <end position="85"/>
    </location>
</feature>
<dbReference type="Proteomes" id="UP000094652">
    <property type="component" value="Chromosome"/>
</dbReference>
<dbReference type="OrthoDB" id="1909332at2"/>